<evidence type="ECO:0000313" key="8">
    <source>
        <dbReference type="Proteomes" id="UP001359559"/>
    </source>
</evidence>
<keyword evidence="4" id="KW-1133">Transmembrane helix</keyword>
<evidence type="ECO:0000313" key="7">
    <source>
        <dbReference type="EMBL" id="KAK7271003.1"/>
    </source>
</evidence>
<name>A0AAN9FC02_CLITE</name>
<dbReference type="PANTHER" id="PTHR11266:SF88">
    <property type="entry name" value="PROTEIN SYM1-LIKE"/>
    <property type="match status" value="1"/>
</dbReference>
<dbReference type="Pfam" id="PF04117">
    <property type="entry name" value="Mpv17_PMP22"/>
    <property type="match status" value="1"/>
</dbReference>
<evidence type="ECO:0000256" key="4">
    <source>
        <dbReference type="ARBA" id="ARBA00022989"/>
    </source>
</evidence>
<evidence type="ECO:0000256" key="1">
    <source>
        <dbReference type="ARBA" id="ARBA00004141"/>
    </source>
</evidence>
<comment type="caution">
    <text evidence="7">The sequence shown here is derived from an EMBL/GenBank/DDBJ whole genome shotgun (WGS) entry which is preliminary data.</text>
</comment>
<dbReference type="GO" id="GO:0005737">
    <property type="term" value="C:cytoplasm"/>
    <property type="evidence" value="ECO:0007669"/>
    <property type="project" value="TreeGrafter"/>
</dbReference>
<keyword evidence="8" id="KW-1185">Reference proteome</keyword>
<evidence type="ECO:0000256" key="2">
    <source>
        <dbReference type="ARBA" id="ARBA00006824"/>
    </source>
</evidence>
<comment type="similarity">
    <text evidence="2 6">Belongs to the peroxisomal membrane protein PXMP2/4 family.</text>
</comment>
<comment type="subcellular location">
    <subcellularLocation>
        <location evidence="1">Membrane</location>
        <topology evidence="1">Multi-pass membrane protein</topology>
    </subcellularLocation>
</comment>
<gene>
    <name evidence="7" type="ORF">RJT34_26577</name>
</gene>
<evidence type="ECO:0000256" key="3">
    <source>
        <dbReference type="ARBA" id="ARBA00022692"/>
    </source>
</evidence>
<evidence type="ECO:0000256" key="5">
    <source>
        <dbReference type="ARBA" id="ARBA00023136"/>
    </source>
</evidence>
<dbReference type="Proteomes" id="UP001359559">
    <property type="component" value="Unassembled WGS sequence"/>
</dbReference>
<organism evidence="7 8">
    <name type="scientific">Clitoria ternatea</name>
    <name type="common">Butterfly pea</name>
    <dbReference type="NCBI Taxonomy" id="43366"/>
    <lineage>
        <taxon>Eukaryota</taxon>
        <taxon>Viridiplantae</taxon>
        <taxon>Streptophyta</taxon>
        <taxon>Embryophyta</taxon>
        <taxon>Tracheophyta</taxon>
        <taxon>Spermatophyta</taxon>
        <taxon>Magnoliopsida</taxon>
        <taxon>eudicotyledons</taxon>
        <taxon>Gunneridae</taxon>
        <taxon>Pentapetalae</taxon>
        <taxon>rosids</taxon>
        <taxon>fabids</taxon>
        <taxon>Fabales</taxon>
        <taxon>Fabaceae</taxon>
        <taxon>Papilionoideae</taxon>
        <taxon>50 kb inversion clade</taxon>
        <taxon>NPAAA clade</taxon>
        <taxon>indigoferoid/millettioid clade</taxon>
        <taxon>Phaseoleae</taxon>
        <taxon>Clitoria</taxon>
    </lineage>
</organism>
<protein>
    <submittedName>
        <fullName evidence="7">Uncharacterized protein</fullName>
    </submittedName>
</protein>
<keyword evidence="3" id="KW-0812">Transmembrane</keyword>
<dbReference type="PANTHER" id="PTHR11266">
    <property type="entry name" value="PEROXISOMAL MEMBRANE PROTEIN 2, PXMP2 MPV17"/>
    <property type="match status" value="1"/>
</dbReference>
<accession>A0AAN9FC02</accession>
<evidence type="ECO:0000256" key="6">
    <source>
        <dbReference type="RuleBase" id="RU363053"/>
    </source>
</evidence>
<dbReference type="EMBL" id="JAYKXN010000007">
    <property type="protein sequence ID" value="KAK7271003.1"/>
    <property type="molecule type" value="Genomic_DNA"/>
</dbReference>
<dbReference type="AlphaFoldDB" id="A0AAN9FC02"/>
<dbReference type="InterPro" id="IPR007248">
    <property type="entry name" value="Mpv17_PMP22"/>
</dbReference>
<reference evidence="7 8" key="1">
    <citation type="submission" date="2024-01" db="EMBL/GenBank/DDBJ databases">
        <title>The genomes of 5 underutilized Papilionoideae crops provide insights into root nodulation and disease resistance.</title>
        <authorList>
            <person name="Yuan L."/>
        </authorList>
    </citation>
    <scope>NUCLEOTIDE SEQUENCE [LARGE SCALE GENOMIC DNA]</scope>
    <source>
        <strain evidence="7">LY-2023</strain>
        <tissue evidence="7">Leaf</tissue>
    </source>
</reference>
<keyword evidence="5" id="KW-0472">Membrane</keyword>
<dbReference type="GO" id="GO:0016020">
    <property type="term" value="C:membrane"/>
    <property type="evidence" value="ECO:0007669"/>
    <property type="project" value="UniProtKB-SubCell"/>
</dbReference>
<proteinExistence type="inferred from homology"/>
<sequence>MTLHTLHIPRSTMTVSQNLTKSFSLNLFTPRSHFPPNTFPHFPRFHHRLTKTHCHHKTSHSSFSFTPFASLSSSPSPKSGFVGWYLRNLESHPILIKSVTSSFIFAAADFTAQMITLPSSFASYDWKRTCRMAVYGLLILGPSQHMWFSFMSKIIPNTDVSSTLKKILMGQAVFGPIMNTVFFSYNGAALGENGSEIIARLKRDLLPALLGGAVFWPACDFVTFKFIPVHLQPLLNSCCAYIWTIYLTYMANRPSASNA</sequence>